<dbReference type="InterPro" id="IPR002731">
    <property type="entry name" value="ATPase_BadF"/>
</dbReference>
<dbReference type="InterPro" id="IPR043129">
    <property type="entry name" value="ATPase_NBD"/>
</dbReference>
<evidence type="ECO:0000256" key="4">
    <source>
        <dbReference type="ARBA" id="ARBA00023014"/>
    </source>
</evidence>
<evidence type="ECO:0000256" key="2">
    <source>
        <dbReference type="ARBA" id="ARBA00022723"/>
    </source>
</evidence>
<sequence>MISAGIDIGSITAKCVILKNGKILGYKITKAKPDLEGTAKEIFEDTLRTVGLKREEIEKIVATGYGRNMVSFADKKITEISCHAVGASFLIPQTGTVIDIGGQDSKVIAVENGKVIGFVMNDKCAAGTGRFVEVMANALGLKIEEVGVLALKATKKVQISSTCTVFAESEVISYLSAGEKLENIIAGVCDAIASRIVSMANRVGIRREVVLTGGVAKNLGVRKAIEEKLGVGVLVPEEPQIVGALGAAVLGSK</sequence>
<comment type="cofactor">
    <cofactor evidence="1">
        <name>[4Fe-4S] cluster</name>
        <dbReference type="ChEBI" id="CHEBI:49883"/>
    </cofactor>
</comment>
<feature type="domain" description="ATPase BadF/BadG/BcrA/BcrD type" evidence="5">
    <location>
        <begin position="5"/>
        <end position="251"/>
    </location>
</feature>
<comment type="caution">
    <text evidence="6">The sequence shown here is derived from an EMBL/GenBank/DDBJ whole genome shotgun (WGS) entry which is preliminary data.</text>
</comment>
<keyword evidence="2" id="KW-0479">Metal-binding</keyword>
<organism evidence="6">
    <name type="scientific">Archaeoglobus fulgidus</name>
    <dbReference type="NCBI Taxonomy" id="2234"/>
    <lineage>
        <taxon>Archaea</taxon>
        <taxon>Methanobacteriati</taxon>
        <taxon>Methanobacteriota</taxon>
        <taxon>Archaeoglobi</taxon>
        <taxon>Archaeoglobales</taxon>
        <taxon>Archaeoglobaceae</taxon>
        <taxon>Archaeoglobus</taxon>
    </lineage>
</organism>
<dbReference type="EMBL" id="DSYZ01000138">
    <property type="protein sequence ID" value="HGT83527.1"/>
    <property type="molecule type" value="Genomic_DNA"/>
</dbReference>
<dbReference type="InterPro" id="IPR008275">
    <property type="entry name" value="CoA_E_activase_dom"/>
</dbReference>
<dbReference type="PANTHER" id="PTHR32329">
    <property type="entry name" value="BIFUNCTIONAL PROTEIN [INCLUDES 2-HYDROXYACYL-COA DEHYDRATASE (N-TER) AND ITS ACTIVATOR DOMAIN (C_TERM)-RELATED"/>
    <property type="match status" value="1"/>
</dbReference>
<reference evidence="6" key="1">
    <citation type="journal article" date="2020" name="mSystems">
        <title>Genome- and Community-Level Interaction Insights into Carbon Utilization and Element Cycling Functions of Hydrothermarchaeota in Hydrothermal Sediment.</title>
        <authorList>
            <person name="Zhou Z."/>
            <person name="Liu Y."/>
            <person name="Xu W."/>
            <person name="Pan J."/>
            <person name="Luo Z.H."/>
            <person name="Li M."/>
        </authorList>
    </citation>
    <scope>NUCLEOTIDE SEQUENCE [LARGE SCALE GENOMIC DNA]</scope>
    <source>
        <strain evidence="6">SpSt-587</strain>
    </source>
</reference>
<dbReference type="InterPro" id="IPR051805">
    <property type="entry name" value="Dehydratase_Activator_Redct"/>
</dbReference>
<dbReference type="GO" id="GO:0051536">
    <property type="term" value="F:iron-sulfur cluster binding"/>
    <property type="evidence" value="ECO:0007669"/>
    <property type="project" value="UniProtKB-KW"/>
</dbReference>
<dbReference type="AlphaFoldDB" id="A0A7J3M3H5"/>
<gene>
    <name evidence="6" type="ORF">ENT52_07380</name>
</gene>
<dbReference type="NCBIfam" id="TIGR00241">
    <property type="entry name" value="CoA_E_activ"/>
    <property type="match status" value="1"/>
</dbReference>
<protein>
    <submittedName>
        <fullName evidence="6">2-hydroxyglutaryl-CoA dehydratase</fullName>
    </submittedName>
</protein>
<dbReference type="PANTHER" id="PTHR32329:SF2">
    <property type="entry name" value="BIFUNCTIONAL PROTEIN [INCLUDES 2-HYDROXYACYL-COA DEHYDRATASE (N-TER) AND ITS ACTIVATOR DOMAIN (C_TERM)"/>
    <property type="match status" value="1"/>
</dbReference>
<dbReference type="Pfam" id="PF01869">
    <property type="entry name" value="BcrAD_BadFG"/>
    <property type="match status" value="1"/>
</dbReference>
<dbReference type="SUPFAM" id="SSF53067">
    <property type="entry name" value="Actin-like ATPase domain"/>
    <property type="match status" value="1"/>
</dbReference>
<name>A0A7J3M3H5_ARCFL</name>
<keyword evidence="4" id="KW-0411">Iron-sulfur</keyword>
<dbReference type="Gene3D" id="3.30.420.40">
    <property type="match status" value="2"/>
</dbReference>
<evidence type="ECO:0000259" key="5">
    <source>
        <dbReference type="Pfam" id="PF01869"/>
    </source>
</evidence>
<dbReference type="CDD" id="cd24036">
    <property type="entry name" value="ASKHA_NBD_BcrAD_BadFG_HgdC_HadI"/>
    <property type="match status" value="1"/>
</dbReference>
<proteinExistence type="predicted"/>
<keyword evidence="3" id="KW-0408">Iron</keyword>
<accession>A0A7J3M3H5</accession>
<evidence type="ECO:0000256" key="3">
    <source>
        <dbReference type="ARBA" id="ARBA00023004"/>
    </source>
</evidence>
<evidence type="ECO:0000313" key="6">
    <source>
        <dbReference type="EMBL" id="HGT83527.1"/>
    </source>
</evidence>
<evidence type="ECO:0000256" key="1">
    <source>
        <dbReference type="ARBA" id="ARBA00001966"/>
    </source>
</evidence>
<dbReference type="GO" id="GO:0046872">
    <property type="term" value="F:metal ion binding"/>
    <property type="evidence" value="ECO:0007669"/>
    <property type="project" value="UniProtKB-KW"/>
</dbReference>